<keyword evidence="3" id="KW-1185">Reference proteome</keyword>
<dbReference type="PIRSF" id="PIRSF010521">
    <property type="entry name" value="DUF922_bac"/>
    <property type="match status" value="1"/>
</dbReference>
<dbReference type="InterPro" id="IPR010321">
    <property type="entry name" value="DUF922"/>
</dbReference>
<organism evidence="2 3">
    <name type="scientific">Phyllobacterium endophyticum</name>
    <dbReference type="NCBI Taxonomy" id="1149773"/>
    <lineage>
        <taxon>Bacteria</taxon>
        <taxon>Pseudomonadati</taxon>
        <taxon>Pseudomonadota</taxon>
        <taxon>Alphaproteobacteria</taxon>
        <taxon>Hyphomicrobiales</taxon>
        <taxon>Phyllobacteriaceae</taxon>
        <taxon>Phyllobacterium</taxon>
    </lineage>
</organism>
<comment type="caution">
    <text evidence="2">The sequence shown here is derived from an EMBL/GenBank/DDBJ whole genome shotgun (WGS) entry which is preliminary data.</text>
</comment>
<dbReference type="Proteomes" id="UP000241158">
    <property type="component" value="Unassembled WGS sequence"/>
</dbReference>
<dbReference type="EMBL" id="PGGN01000003">
    <property type="protein sequence ID" value="PSH56924.1"/>
    <property type="molecule type" value="Genomic_DNA"/>
</dbReference>
<protein>
    <submittedName>
        <fullName evidence="2">Peptidase</fullName>
    </submittedName>
</protein>
<accession>A0A2P7ART1</accession>
<keyword evidence="1" id="KW-0732">Signal</keyword>
<dbReference type="Pfam" id="PF06037">
    <property type="entry name" value="DUF922"/>
    <property type="match status" value="1"/>
</dbReference>
<evidence type="ECO:0000313" key="3">
    <source>
        <dbReference type="Proteomes" id="UP000241158"/>
    </source>
</evidence>
<dbReference type="RefSeq" id="WP_106717683.1">
    <property type="nucleotide sequence ID" value="NZ_JACHXT010000003.1"/>
</dbReference>
<gene>
    <name evidence="2" type="ORF">CU100_16600</name>
</gene>
<sequence>MFTKCNSGVGVRLKTVAVLLAAFSSLSPAIARADWQAVEQVKTYAIAGKSGAELYASIGERGPLVGGKTRTVAFTNFKLTWSRKYETVSGACTLVSARPNLTITYTLPKPAERLPPDTAKNWDTFITGIRNHENVHGVMIKDMVKAIETASVGMSVPGDRDCRKLKADLTKRLSELSLAQRQRSREFDRAELSEGANIHQLILNLVNGS</sequence>
<evidence type="ECO:0000256" key="1">
    <source>
        <dbReference type="SAM" id="SignalP"/>
    </source>
</evidence>
<feature type="signal peptide" evidence="1">
    <location>
        <begin position="1"/>
        <end position="33"/>
    </location>
</feature>
<proteinExistence type="predicted"/>
<name>A0A2P7ART1_9HYPH</name>
<dbReference type="AlphaFoldDB" id="A0A2P7ART1"/>
<feature type="chain" id="PRO_5015194096" evidence="1">
    <location>
        <begin position="34"/>
        <end position="209"/>
    </location>
</feature>
<evidence type="ECO:0000313" key="2">
    <source>
        <dbReference type="EMBL" id="PSH56924.1"/>
    </source>
</evidence>
<reference evidence="3" key="1">
    <citation type="submission" date="2017-11" db="EMBL/GenBank/DDBJ databases">
        <authorList>
            <person name="Kuznetsova I."/>
            <person name="Sazanova A."/>
            <person name="Chirak E."/>
            <person name="Safronova V."/>
            <person name="Willems A."/>
        </authorList>
    </citation>
    <scope>NUCLEOTIDE SEQUENCE [LARGE SCALE GENOMIC DNA]</scope>
    <source>
        <strain evidence="3">PEPV15</strain>
    </source>
</reference>
<dbReference type="OrthoDB" id="7906163at2"/>